<name>A0ABQ4YD36_9ASTR</name>
<sequence length="248" mass="28431">MDNPNITMEEYIRLEEEKAHRRGKVYNWETATISFDEYDDEDYTPMVSYFDDLDFLKDFENEFLAIFYNDALTSKSDSSTEPVEIHHRIDEFDLKDETSLSKYDEEEQNGVFISRAWRRLFEIRGLLEFFSTFKFGEVVVDLDMAGALQFQLGGGPDDEICHRLIACSIVGRSQAPKKLDDMWSWVAPGPERQPNVAAGAFEAAKDAPAVDEGALADPTPMQVPQPPHAAPRTMPQRIMRLEEDVYEL</sequence>
<comment type="caution">
    <text evidence="1">The sequence shown here is derived from an EMBL/GenBank/DDBJ whole genome shotgun (WGS) entry which is preliminary data.</text>
</comment>
<protein>
    <submittedName>
        <fullName evidence="1">Uncharacterized protein</fullName>
    </submittedName>
</protein>
<gene>
    <name evidence="1" type="ORF">Tco_0724979</name>
</gene>
<reference evidence="1" key="2">
    <citation type="submission" date="2022-01" db="EMBL/GenBank/DDBJ databases">
        <authorList>
            <person name="Yamashiro T."/>
            <person name="Shiraishi A."/>
            <person name="Satake H."/>
            <person name="Nakayama K."/>
        </authorList>
    </citation>
    <scope>NUCLEOTIDE SEQUENCE</scope>
</reference>
<evidence type="ECO:0000313" key="2">
    <source>
        <dbReference type="Proteomes" id="UP001151760"/>
    </source>
</evidence>
<organism evidence="1 2">
    <name type="scientific">Tanacetum coccineum</name>
    <dbReference type="NCBI Taxonomy" id="301880"/>
    <lineage>
        <taxon>Eukaryota</taxon>
        <taxon>Viridiplantae</taxon>
        <taxon>Streptophyta</taxon>
        <taxon>Embryophyta</taxon>
        <taxon>Tracheophyta</taxon>
        <taxon>Spermatophyta</taxon>
        <taxon>Magnoliopsida</taxon>
        <taxon>eudicotyledons</taxon>
        <taxon>Gunneridae</taxon>
        <taxon>Pentapetalae</taxon>
        <taxon>asterids</taxon>
        <taxon>campanulids</taxon>
        <taxon>Asterales</taxon>
        <taxon>Asteraceae</taxon>
        <taxon>Asteroideae</taxon>
        <taxon>Anthemideae</taxon>
        <taxon>Anthemidinae</taxon>
        <taxon>Tanacetum</taxon>
    </lineage>
</organism>
<proteinExistence type="predicted"/>
<accession>A0ABQ4YD36</accession>
<evidence type="ECO:0000313" key="1">
    <source>
        <dbReference type="EMBL" id="GJS75098.1"/>
    </source>
</evidence>
<dbReference type="Proteomes" id="UP001151760">
    <property type="component" value="Unassembled WGS sequence"/>
</dbReference>
<dbReference type="EMBL" id="BQNB010010279">
    <property type="protein sequence ID" value="GJS75098.1"/>
    <property type="molecule type" value="Genomic_DNA"/>
</dbReference>
<reference evidence="1" key="1">
    <citation type="journal article" date="2022" name="Int. J. Mol. Sci.">
        <title>Draft Genome of Tanacetum Coccineum: Genomic Comparison of Closely Related Tanacetum-Family Plants.</title>
        <authorList>
            <person name="Yamashiro T."/>
            <person name="Shiraishi A."/>
            <person name="Nakayama K."/>
            <person name="Satake H."/>
        </authorList>
    </citation>
    <scope>NUCLEOTIDE SEQUENCE</scope>
</reference>
<keyword evidence="2" id="KW-1185">Reference proteome</keyword>